<name>A0A0C3QT70_9AGAM</name>
<evidence type="ECO:0000259" key="10">
    <source>
        <dbReference type="PROSITE" id="PS51192"/>
    </source>
</evidence>
<dbReference type="Pfam" id="PF21408">
    <property type="entry name" value="MTR4-like_stalk"/>
    <property type="match status" value="1"/>
</dbReference>
<dbReference type="PANTHER" id="PTHR12131">
    <property type="entry name" value="ATP-DEPENDENT RNA AND DNA HELICASE"/>
    <property type="match status" value="1"/>
</dbReference>
<keyword evidence="5" id="KW-0378">Hydrolase</keyword>
<dbReference type="Pfam" id="PF00270">
    <property type="entry name" value="DEAD"/>
    <property type="match status" value="1"/>
</dbReference>
<dbReference type="FunFam" id="2.40.30.300:FF:000001">
    <property type="entry name" value="Mtr4 exosome RNA helicase"/>
    <property type="match status" value="1"/>
</dbReference>
<dbReference type="STRING" id="1051891.A0A0C3QT70"/>
<dbReference type="InterPro" id="IPR014001">
    <property type="entry name" value="Helicase_ATP-bd"/>
</dbReference>
<evidence type="ECO:0000256" key="3">
    <source>
        <dbReference type="ARBA" id="ARBA00022552"/>
    </source>
</evidence>
<dbReference type="SMART" id="SM00487">
    <property type="entry name" value="DEXDc"/>
    <property type="match status" value="1"/>
</dbReference>
<dbReference type="Pfam" id="PF08148">
    <property type="entry name" value="DSHCT"/>
    <property type="match status" value="1"/>
</dbReference>
<dbReference type="InterPro" id="IPR048392">
    <property type="entry name" value="MTR4-like_stalk"/>
</dbReference>
<feature type="compositionally biased region" description="Acidic residues" evidence="9">
    <location>
        <begin position="1"/>
        <end position="18"/>
    </location>
</feature>
<dbReference type="PANTHER" id="PTHR12131:SF7">
    <property type="entry name" value="EXOSOME RNA HELICASE MTR4"/>
    <property type="match status" value="1"/>
</dbReference>
<dbReference type="SUPFAM" id="SSF52540">
    <property type="entry name" value="P-loop containing nucleoside triphosphate hydrolases"/>
    <property type="match status" value="1"/>
</dbReference>
<dbReference type="CDD" id="cd18795">
    <property type="entry name" value="SF2_C_Ski2"/>
    <property type="match status" value="1"/>
</dbReference>
<evidence type="ECO:0008006" key="14">
    <source>
        <dbReference type="Google" id="ProtNLM"/>
    </source>
</evidence>
<dbReference type="InterPro" id="IPR011545">
    <property type="entry name" value="DEAD/DEAH_box_helicase_dom"/>
</dbReference>
<gene>
    <name evidence="12" type="ORF">M407DRAFT_68137</name>
</gene>
<evidence type="ECO:0000256" key="5">
    <source>
        <dbReference type="ARBA" id="ARBA00022801"/>
    </source>
</evidence>
<keyword evidence="4" id="KW-0547">Nucleotide-binding</keyword>
<evidence type="ECO:0000256" key="6">
    <source>
        <dbReference type="ARBA" id="ARBA00022806"/>
    </source>
</evidence>
<keyword evidence="13" id="KW-1185">Reference proteome</keyword>
<dbReference type="Proteomes" id="UP000054248">
    <property type="component" value="Unassembled WGS sequence"/>
</dbReference>
<keyword evidence="6" id="KW-0347">Helicase</keyword>
<dbReference type="GO" id="GO:0000460">
    <property type="term" value="P:maturation of 5.8S rRNA"/>
    <property type="evidence" value="ECO:0007669"/>
    <property type="project" value="TreeGrafter"/>
</dbReference>
<dbReference type="GO" id="GO:0006401">
    <property type="term" value="P:RNA catabolic process"/>
    <property type="evidence" value="ECO:0007669"/>
    <property type="project" value="InterPro"/>
</dbReference>
<dbReference type="InterPro" id="IPR012961">
    <property type="entry name" value="Ski2/MTR4_C"/>
</dbReference>
<dbReference type="Gene3D" id="3.40.50.300">
    <property type="entry name" value="P-loop containing nucleotide triphosphate hydrolases"/>
    <property type="match status" value="2"/>
</dbReference>
<dbReference type="Pfam" id="PF13234">
    <property type="entry name" value="MTR4_beta-barrel"/>
    <property type="match status" value="1"/>
</dbReference>
<evidence type="ECO:0000256" key="9">
    <source>
        <dbReference type="SAM" id="MobiDB-lite"/>
    </source>
</evidence>
<feature type="region of interest" description="Disordered" evidence="9">
    <location>
        <begin position="1"/>
        <end position="27"/>
    </location>
</feature>
<feature type="region of interest" description="Disordered" evidence="9">
    <location>
        <begin position="308"/>
        <end position="338"/>
    </location>
</feature>
<dbReference type="FunFam" id="3.40.50.300:FF:000083">
    <property type="entry name" value="ATP-dependent RNA helicase DOB1"/>
    <property type="match status" value="1"/>
</dbReference>
<evidence type="ECO:0000256" key="8">
    <source>
        <dbReference type="ARBA" id="ARBA00023242"/>
    </source>
</evidence>
<keyword evidence="7" id="KW-0067">ATP-binding</keyword>
<dbReference type="HOGENOM" id="CLU_002902_0_1_1"/>
<evidence type="ECO:0000256" key="2">
    <source>
        <dbReference type="ARBA" id="ARBA00010140"/>
    </source>
</evidence>
<dbReference type="AlphaFoldDB" id="A0A0C3QT70"/>
<evidence type="ECO:0000256" key="4">
    <source>
        <dbReference type="ARBA" id="ARBA00022741"/>
    </source>
</evidence>
<dbReference type="InterPro" id="IPR050699">
    <property type="entry name" value="RNA-DNA_Helicase"/>
</dbReference>
<reference evidence="13" key="2">
    <citation type="submission" date="2015-01" db="EMBL/GenBank/DDBJ databases">
        <title>Evolutionary Origins and Diversification of the Mycorrhizal Mutualists.</title>
        <authorList>
            <consortium name="DOE Joint Genome Institute"/>
            <consortium name="Mycorrhizal Genomics Consortium"/>
            <person name="Kohler A."/>
            <person name="Kuo A."/>
            <person name="Nagy L.G."/>
            <person name="Floudas D."/>
            <person name="Copeland A."/>
            <person name="Barry K.W."/>
            <person name="Cichocki N."/>
            <person name="Veneault-Fourrey C."/>
            <person name="LaButti K."/>
            <person name="Lindquist E.A."/>
            <person name="Lipzen A."/>
            <person name="Lundell T."/>
            <person name="Morin E."/>
            <person name="Murat C."/>
            <person name="Riley R."/>
            <person name="Ohm R."/>
            <person name="Sun H."/>
            <person name="Tunlid A."/>
            <person name="Henrissat B."/>
            <person name="Grigoriev I.V."/>
            <person name="Hibbett D.S."/>
            <person name="Martin F."/>
        </authorList>
    </citation>
    <scope>NUCLEOTIDE SEQUENCE [LARGE SCALE GENOMIC DNA]</scope>
    <source>
        <strain evidence="13">MUT 4182</strain>
    </source>
</reference>
<proteinExistence type="inferred from homology"/>
<dbReference type="CDD" id="cd18024">
    <property type="entry name" value="DEXHc_Mtr4-like"/>
    <property type="match status" value="1"/>
</dbReference>
<dbReference type="InterPro" id="IPR027417">
    <property type="entry name" value="P-loop_NTPase"/>
</dbReference>
<dbReference type="PROSITE" id="PS51192">
    <property type="entry name" value="HELICASE_ATP_BIND_1"/>
    <property type="match status" value="1"/>
</dbReference>
<evidence type="ECO:0000256" key="1">
    <source>
        <dbReference type="ARBA" id="ARBA00004123"/>
    </source>
</evidence>
<dbReference type="GO" id="GO:0005524">
    <property type="term" value="F:ATP binding"/>
    <property type="evidence" value="ECO:0007669"/>
    <property type="project" value="UniProtKB-KW"/>
</dbReference>
<evidence type="ECO:0000259" key="11">
    <source>
        <dbReference type="PROSITE" id="PS51194"/>
    </source>
</evidence>
<dbReference type="EMBL" id="KN822964">
    <property type="protein sequence ID" value="KIO31304.1"/>
    <property type="molecule type" value="Genomic_DNA"/>
</dbReference>
<dbReference type="PIRSF" id="PIRSF005198">
    <property type="entry name" value="Antiviral_helicase_SKI2"/>
    <property type="match status" value="1"/>
</dbReference>
<dbReference type="PROSITE" id="PS51194">
    <property type="entry name" value="HELICASE_CTER"/>
    <property type="match status" value="1"/>
</dbReference>
<dbReference type="SMART" id="SM01142">
    <property type="entry name" value="DSHCT"/>
    <property type="match status" value="1"/>
</dbReference>
<accession>A0A0C3QT70</accession>
<dbReference type="GO" id="GO:0003724">
    <property type="term" value="F:RNA helicase activity"/>
    <property type="evidence" value="ECO:0007669"/>
    <property type="project" value="InterPro"/>
</dbReference>
<dbReference type="FunFam" id="3.40.50.300:FF:000141">
    <property type="entry name" value="ATP-dependent RNA helicase DOB1"/>
    <property type="match status" value="1"/>
</dbReference>
<comment type="subcellular location">
    <subcellularLocation>
        <location evidence="1">Nucleus</location>
    </subcellularLocation>
</comment>
<evidence type="ECO:0000313" key="13">
    <source>
        <dbReference type="Proteomes" id="UP000054248"/>
    </source>
</evidence>
<dbReference type="GO" id="GO:0016787">
    <property type="term" value="F:hydrolase activity"/>
    <property type="evidence" value="ECO:0007669"/>
    <property type="project" value="UniProtKB-KW"/>
</dbReference>
<feature type="compositionally biased region" description="Basic residues" evidence="9">
    <location>
        <begin position="324"/>
        <end position="334"/>
    </location>
</feature>
<dbReference type="Gene3D" id="2.40.30.300">
    <property type="match status" value="1"/>
</dbReference>
<dbReference type="CDD" id="cd13154">
    <property type="entry name" value="KOW_Mtr4"/>
    <property type="match status" value="1"/>
</dbReference>
<organism evidence="12 13">
    <name type="scientific">Tulasnella calospora MUT 4182</name>
    <dbReference type="NCBI Taxonomy" id="1051891"/>
    <lineage>
        <taxon>Eukaryota</taxon>
        <taxon>Fungi</taxon>
        <taxon>Dikarya</taxon>
        <taxon>Basidiomycota</taxon>
        <taxon>Agaricomycotina</taxon>
        <taxon>Agaricomycetes</taxon>
        <taxon>Cantharellales</taxon>
        <taxon>Tulasnellaceae</taxon>
        <taxon>Tulasnella</taxon>
    </lineage>
</organism>
<feature type="domain" description="Helicase C-terminal" evidence="11">
    <location>
        <begin position="343"/>
        <end position="544"/>
    </location>
</feature>
<protein>
    <recommendedName>
        <fullName evidence="14">Antiviral helicase</fullName>
    </recommendedName>
</protein>
<keyword evidence="3" id="KW-0698">rRNA processing</keyword>
<dbReference type="OrthoDB" id="64767at2759"/>
<dbReference type="Gene3D" id="1.10.3380.30">
    <property type="match status" value="1"/>
</dbReference>
<dbReference type="Pfam" id="PF00271">
    <property type="entry name" value="Helicase_C"/>
    <property type="match status" value="1"/>
</dbReference>
<dbReference type="InterPro" id="IPR001650">
    <property type="entry name" value="Helicase_C-like"/>
</dbReference>
<keyword evidence="8" id="KW-0539">Nucleus</keyword>
<dbReference type="InterPro" id="IPR025696">
    <property type="entry name" value="Beta-barrel_MTR4"/>
</dbReference>
<feature type="domain" description="Helicase ATP-binding" evidence="10">
    <location>
        <begin position="107"/>
        <end position="263"/>
    </location>
</feature>
<reference evidence="12 13" key="1">
    <citation type="submission" date="2014-04" db="EMBL/GenBank/DDBJ databases">
        <authorList>
            <consortium name="DOE Joint Genome Institute"/>
            <person name="Kuo A."/>
            <person name="Girlanda M."/>
            <person name="Perotto S."/>
            <person name="Kohler A."/>
            <person name="Nagy L.G."/>
            <person name="Floudas D."/>
            <person name="Copeland A."/>
            <person name="Barry K.W."/>
            <person name="Cichocki N."/>
            <person name="Veneault-Fourrey C."/>
            <person name="LaButti K."/>
            <person name="Lindquist E.A."/>
            <person name="Lipzen A."/>
            <person name="Lundell T."/>
            <person name="Morin E."/>
            <person name="Murat C."/>
            <person name="Sun H."/>
            <person name="Tunlid A."/>
            <person name="Henrissat B."/>
            <person name="Grigoriev I.V."/>
            <person name="Hibbett D.S."/>
            <person name="Martin F."/>
            <person name="Nordberg H.P."/>
            <person name="Cantor M.N."/>
            <person name="Hua S.X."/>
        </authorList>
    </citation>
    <scope>NUCLEOTIDE SEQUENCE [LARGE SCALE GENOMIC DNA]</scope>
    <source>
        <strain evidence="12 13">MUT 4182</strain>
    </source>
</reference>
<dbReference type="GO" id="GO:0003723">
    <property type="term" value="F:RNA binding"/>
    <property type="evidence" value="ECO:0007669"/>
    <property type="project" value="InterPro"/>
</dbReference>
<sequence>MDVDEEKPEPVDGDDDDEPALKKLRIDEPAAVVTDEFETEAKREVKADAGLTGGQADGAKLVLTHHVRHRVAYPAGYPYVPIEQHVPAVPPAREYPFTLDPFQRMSINAIERSESVLVSAHTSAGKTVVAEYAIGQCLRDKQRVIYTSPIKALSNQKYRDFLATFGDVGLMTGDVTINPNASCLVMTTEILRSMLYRGSEVVREVAWVIFDEVHYMRDRERGVVWEETIILLPKNCHFVFLSATIPNAMQFAEWISQIHEAPCHVVYTDFRPTPLQHYLFPAGSDGIYMVVNEKSEFKEDNFQKAMGLIKDPHGEDPAKVGGGRGKKGKSKKGGTKGPSDVAKIVKMIMLKHFNPVIIFAFGKRECETLALDVKEESLNSEEESNQVDTIYTNAMDVLSEEDRALPQIEQMRPLLKRGIGIHHGGLLPILKETVEILFQEGLIKVLFATETFSIGLNMPAKTVVFTSVRKFDGKDFRNLTSGEYIQMSGRAGRRGLDDRGIVIMMIDEKLEPQAAKTMVKGEADALDSAFHLGYNMVLNLMRVEGMSPEFMLQRCFFQHQNKANVPKFKQEMNHAQSVYEKMVVPEEESVSEYYELRRQLEDLGNDVRDVKTHPTYVLQYLQAGRLVRVKHETNDFGWGIVINFIKRVQPKHGPKAPIVDTAQNQYIVDVLLNCDPTSSVSKDRTSIRPCPPGQKGEPMVCPVLLSTIQDLSVLRVFLPKDLKPVSERQNAWKSLLEVQKRFPEGIPPLDPLKHMKITDEKFFQLVEKVKILEQKLFSHPLQSDPRLLELLEAFSKKQGQLALVKSLKKRYQSAMEVIQLDELKCRKRVLRRLGFTTSGDVIEMKGRVACEISTGDELLLTEMIFNGVFNPLSPEQCAALLSCFVFAEKSETTVKLKEELAAPLRTMQEIARRIATVSKESKLPINEDEYVASFKVELMDAVISWCRGAKFMDLTKVSTDFFEGSLIRTFRRLQELIRQMTQAAHAIGNAELEEKFTKSLEMLERPGSVIFANSLYL</sequence>
<dbReference type="GO" id="GO:0031499">
    <property type="term" value="C:TRAMP complex"/>
    <property type="evidence" value="ECO:0007669"/>
    <property type="project" value="UniProtKB-ARBA"/>
</dbReference>
<evidence type="ECO:0000313" key="12">
    <source>
        <dbReference type="EMBL" id="KIO31304.1"/>
    </source>
</evidence>
<dbReference type="InterPro" id="IPR016438">
    <property type="entry name" value="SKI2-like"/>
</dbReference>
<dbReference type="SMART" id="SM00490">
    <property type="entry name" value="HELICc"/>
    <property type="match status" value="1"/>
</dbReference>
<comment type="similarity">
    <text evidence="2">Belongs to the helicase family. SKI2 subfamily.</text>
</comment>
<dbReference type="FunFam" id="1.10.3380.30:FF:000002">
    <property type="entry name" value="superkiller viralicidic activity 2-like 2"/>
    <property type="match status" value="1"/>
</dbReference>
<evidence type="ECO:0000256" key="7">
    <source>
        <dbReference type="ARBA" id="ARBA00022840"/>
    </source>
</evidence>